<evidence type="ECO:0000256" key="9">
    <source>
        <dbReference type="ARBA" id="ARBA00022741"/>
    </source>
</evidence>
<dbReference type="GO" id="GO:0071555">
    <property type="term" value="P:cell wall organization"/>
    <property type="evidence" value="ECO:0007669"/>
    <property type="project" value="UniProtKB-KW"/>
</dbReference>
<dbReference type="Pfam" id="PF02875">
    <property type="entry name" value="Mur_ligase_C"/>
    <property type="match status" value="1"/>
</dbReference>
<dbReference type="UniPathway" id="UPA00219"/>
<evidence type="ECO:0000256" key="15">
    <source>
        <dbReference type="ARBA" id="ARBA00032324"/>
    </source>
</evidence>
<keyword evidence="17 18" id="KW-0132">Cell division</keyword>
<dbReference type="Proteomes" id="UP000318138">
    <property type="component" value="Chromosome"/>
</dbReference>
<evidence type="ECO:0000256" key="18">
    <source>
        <dbReference type="RuleBase" id="RU003664"/>
    </source>
</evidence>
<evidence type="ECO:0000256" key="7">
    <source>
        <dbReference type="ARBA" id="ARBA00022490"/>
    </source>
</evidence>
<keyword evidence="8 17" id="KW-0436">Ligase</keyword>
<accession>A0A859FKD6</accession>
<evidence type="ECO:0000256" key="12">
    <source>
        <dbReference type="ARBA" id="ARBA00022984"/>
    </source>
</evidence>
<keyword evidence="11 17" id="KW-0133">Cell shape</keyword>
<keyword evidence="22" id="KW-1185">Reference proteome</keyword>
<dbReference type="EMBL" id="CP041372">
    <property type="protein sequence ID" value="QKS73258.1"/>
    <property type="molecule type" value="Genomic_DNA"/>
</dbReference>
<dbReference type="HAMAP" id="MF_00639">
    <property type="entry name" value="MurD"/>
    <property type="match status" value="1"/>
</dbReference>
<proteinExistence type="inferred from homology"/>
<evidence type="ECO:0000256" key="8">
    <source>
        <dbReference type="ARBA" id="ARBA00022598"/>
    </source>
</evidence>
<evidence type="ECO:0000256" key="1">
    <source>
        <dbReference type="ARBA" id="ARBA00002734"/>
    </source>
</evidence>
<organism evidence="21 22">
    <name type="scientific">Paenalkalicoccus suaedae</name>
    <dbReference type="NCBI Taxonomy" id="2592382"/>
    <lineage>
        <taxon>Bacteria</taxon>
        <taxon>Bacillati</taxon>
        <taxon>Bacillota</taxon>
        <taxon>Bacilli</taxon>
        <taxon>Bacillales</taxon>
        <taxon>Bacillaceae</taxon>
        <taxon>Paenalkalicoccus</taxon>
    </lineage>
</organism>
<comment type="function">
    <text evidence="1 17 18">Cell wall formation. Catalyzes the addition of glutamate to the nucleotide precursor UDP-N-acetylmuramoyl-L-alanine (UMA).</text>
</comment>
<dbReference type="PANTHER" id="PTHR43692:SF1">
    <property type="entry name" value="UDP-N-ACETYLMURAMOYLALANINE--D-GLUTAMATE LIGASE"/>
    <property type="match status" value="1"/>
</dbReference>
<dbReference type="GO" id="GO:0005737">
    <property type="term" value="C:cytoplasm"/>
    <property type="evidence" value="ECO:0007669"/>
    <property type="project" value="UniProtKB-SubCell"/>
</dbReference>
<dbReference type="Pfam" id="PF21799">
    <property type="entry name" value="MurD-like_N"/>
    <property type="match status" value="1"/>
</dbReference>
<feature type="binding site" evidence="17">
    <location>
        <begin position="119"/>
        <end position="125"/>
    </location>
    <ligand>
        <name>ATP</name>
        <dbReference type="ChEBI" id="CHEBI:30616"/>
    </ligand>
</feature>
<dbReference type="SUPFAM" id="SSF51984">
    <property type="entry name" value="MurCD N-terminal domain"/>
    <property type="match status" value="1"/>
</dbReference>
<dbReference type="PANTHER" id="PTHR43692">
    <property type="entry name" value="UDP-N-ACETYLMURAMOYLALANINE--D-GLUTAMATE LIGASE"/>
    <property type="match status" value="1"/>
</dbReference>
<keyword evidence="10 17" id="KW-0067">ATP-binding</keyword>
<evidence type="ECO:0000256" key="13">
    <source>
        <dbReference type="ARBA" id="ARBA00023316"/>
    </source>
</evidence>
<protein>
    <recommendedName>
        <fullName evidence="6 17">UDP-N-acetylmuramoylalanine--D-glutamate ligase</fullName>
        <ecNumber evidence="5 17">6.3.2.9</ecNumber>
    </recommendedName>
    <alternativeName>
        <fullName evidence="15 17">D-glutamic acid-adding enzyme</fullName>
    </alternativeName>
    <alternativeName>
        <fullName evidence="14 17">UDP-N-acetylmuramoyl-L-alanyl-D-glutamate synthetase</fullName>
    </alternativeName>
</protein>
<dbReference type="GO" id="GO:0005524">
    <property type="term" value="F:ATP binding"/>
    <property type="evidence" value="ECO:0007669"/>
    <property type="project" value="UniProtKB-UniRule"/>
</dbReference>
<dbReference type="GO" id="GO:0008764">
    <property type="term" value="F:UDP-N-acetylmuramoylalanine-D-glutamate ligase activity"/>
    <property type="evidence" value="ECO:0007669"/>
    <property type="project" value="UniProtKB-UniRule"/>
</dbReference>
<dbReference type="Pfam" id="PF08245">
    <property type="entry name" value="Mur_ligase_M"/>
    <property type="match status" value="1"/>
</dbReference>
<keyword evidence="13 17" id="KW-0961">Cell wall biogenesis/degradation</keyword>
<evidence type="ECO:0000256" key="5">
    <source>
        <dbReference type="ARBA" id="ARBA00012212"/>
    </source>
</evidence>
<dbReference type="KEGG" id="psua:FLK61_33065"/>
<dbReference type="GO" id="GO:0008360">
    <property type="term" value="P:regulation of cell shape"/>
    <property type="evidence" value="ECO:0007669"/>
    <property type="project" value="UniProtKB-KW"/>
</dbReference>
<keyword evidence="9 17" id="KW-0547">Nucleotide-binding</keyword>
<comment type="similarity">
    <text evidence="4 17">Belongs to the MurCDEF family.</text>
</comment>
<dbReference type="EC" id="6.3.2.9" evidence="5 17"/>
<evidence type="ECO:0000313" key="21">
    <source>
        <dbReference type="EMBL" id="QKS73258.1"/>
    </source>
</evidence>
<dbReference type="InterPro" id="IPR004101">
    <property type="entry name" value="Mur_ligase_C"/>
</dbReference>
<evidence type="ECO:0000313" key="22">
    <source>
        <dbReference type="Proteomes" id="UP000318138"/>
    </source>
</evidence>
<name>A0A859FKD6_9BACI</name>
<evidence type="ECO:0000256" key="10">
    <source>
        <dbReference type="ARBA" id="ARBA00022840"/>
    </source>
</evidence>
<keyword evidence="7 17" id="KW-0963">Cytoplasm</keyword>
<dbReference type="NCBIfam" id="TIGR01087">
    <property type="entry name" value="murD"/>
    <property type="match status" value="1"/>
</dbReference>
<evidence type="ECO:0000256" key="2">
    <source>
        <dbReference type="ARBA" id="ARBA00004496"/>
    </source>
</evidence>
<dbReference type="AlphaFoldDB" id="A0A859FKD6"/>
<dbReference type="InterPro" id="IPR005762">
    <property type="entry name" value="MurD"/>
</dbReference>
<evidence type="ECO:0000256" key="16">
    <source>
        <dbReference type="ARBA" id="ARBA00047632"/>
    </source>
</evidence>
<evidence type="ECO:0000256" key="11">
    <source>
        <dbReference type="ARBA" id="ARBA00022960"/>
    </source>
</evidence>
<dbReference type="InterPro" id="IPR036565">
    <property type="entry name" value="Mur-like_cat_sf"/>
</dbReference>
<feature type="domain" description="Mur ligase C-terminal" evidence="19">
    <location>
        <begin position="312"/>
        <end position="424"/>
    </location>
</feature>
<evidence type="ECO:0000256" key="4">
    <source>
        <dbReference type="ARBA" id="ARBA00010416"/>
    </source>
</evidence>
<evidence type="ECO:0000256" key="14">
    <source>
        <dbReference type="ARBA" id="ARBA00030398"/>
    </source>
</evidence>
<dbReference type="InterPro" id="IPR013221">
    <property type="entry name" value="Mur_ligase_cen"/>
</dbReference>
<dbReference type="Gene3D" id="3.40.50.720">
    <property type="entry name" value="NAD(P)-binding Rossmann-like Domain"/>
    <property type="match status" value="1"/>
</dbReference>
<sequence>MMTHSRWQGKHVLVLGLAKSGTAAARILKQLGAKVIVNDQLAFDQNDAAKELQQEGFDVVCGEHPESLVHEGLYAVVKNPGIRYDHSLIKKALKLQIPVLTEVQIAYDIAPCDMIGITGSNGKTTTTTYIHDMLVGGAKTPHIAGNIGVVAAEVANQASESDIMVVELSSFQLMGTDTFAPKIAILLNLIDAHLDYHGTRDEYIEAKKQIFMNQTKSDYLIYNADDEIVCEMIKDAKATLVPFSTKKKVDGAYVEDGYLQFKGEKIVTVDSFSLPGEHNVSNALSALAAAFLAGGNIKTIQNVLQTFSGVEHRLQYVTTKKDRKFYNNSKATNVAATVTALQAFEQPIVLIAGGLDRGLSFDELEKELTNVHTLVSYGETSELLAEAATRAGAKAIVTETLSEAVPHAFRESNKGDVVLLSPACASWDQFKTFEERGKAFLDAVYHLDD</sequence>
<comment type="catalytic activity">
    <reaction evidence="16 17 18">
        <text>UDP-N-acetyl-alpha-D-muramoyl-L-alanine + D-glutamate + ATP = UDP-N-acetyl-alpha-D-muramoyl-L-alanyl-D-glutamate + ADP + phosphate + H(+)</text>
        <dbReference type="Rhea" id="RHEA:16429"/>
        <dbReference type="ChEBI" id="CHEBI:15378"/>
        <dbReference type="ChEBI" id="CHEBI:29986"/>
        <dbReference type="ChEBI" id="CHEBI:30616"/>
        <dbReference type="ChEBI" id="CHEBI:43474"/>
        <dbReference type="ChEBI" id="CHEBI:83898"/>
        <dbReference type="ChEBI" id="CHEBI:83900"/>
        <dbReference type="ChEBI" id="CHEBI:456216"/>
        <dbReference type="EC" id="6.3.2.9"/>
    </reaction>
</comment>
<dbReference type="SUPFAM" id="SSF53244">
    <property type="entry name" value="MurD-like peptide ligases, peptide-binding domain"/>
    <property type="match status" value="1"/>
</dbReference>
<feature type="domain" description="Mur ligase central" evidence="20">
    <location>
        <begin position="117"/>
        <end position="290"/>
    </location>
</feature>
<dbReference type="SUPFAM" id="SSF53623">
    <property type="entry name" value="MurD-like peptide ligases, catalytic domain"/>
    <property type="match status" value="1"/>
</dbReference>
<dbReference type="Gene3D" id="3.90.190.20">
    <property type="entry name" value="Mur ligase, C-terminal domain"/>
    <property type="match status" value="1"/>
</dbReference>
<dbReference type="InterPro" id="IPR036615">
    <property type="entry name" value="Mur_ligase_C_dom_sf"/>
</dbReference>
<evidence type="ECO:0000256" key="3">
    <source>
        <dbReference type="ARBA" id="ARBA00004752"/>
    </source>
</evidence>
<evidence type="ECO:0000259" key="19">
    <source>
        <dbReference type="Pfam" id="PF02875"/>
    </source>
</evidence>
<evidence type="ECO:0000259" key="20">
    <source>
        <dbReference type="Pfam" id="PF08245"/>
    </source>
</evidence>
<reference evidence="22" key="1">
    <citation type="submission" date="2019-07" db="EMBL/GenBank/DDBJ databases">
        <title>Bacillus alkalisoli sp. nov. isolated from saline soil.</title>
        <authorList>
            <person name="Sun J.-Q."/>
            <person name="Xu L."/>
        </authorList>
    </citation>
    <scope>NUCLEOTIDE SEQUENCE [LARGE SCALE GENOMIC DNA]</scope>
    <source>
        <strain evidence="22">M4U3P1</strain>
    </source>
</reference>
<comment type="subcellular location">
    <subcellularLocation>
        <location evidence="2 17 18">Cytoplasm</location>
    </subcellularLocation>
</comment>
<gene>
    <name evidence="17" type="primary">murD</name>
    <name evidence="21" type="ORF">FLK61_33065</name>
</gene>
<evidence type="ECO:0000256" key="6">
    <source>
        <dbReference type="ARBA" id="ARBA00015655"/>
    </source>
</evidence>
<dbReference type="Gene3D" id="3.40.1190.10">
    <property type="entry name" value="Mur-like, catalytic domain"/>
    <property type="match status" value="1"/>
</dbReference>
<keyword evidence="17 18" id="KW-0131">Cell cycle</keyword>
<evidence type="ECO:0000256" key="17">
    <source>
        <dbReference type="HAMAP-Rule" id="MF_00639"/>
    </source>
</evidence>
<dbReference type="GO" id="GO:0051301">
    <property type="term" value="P:cell division"/>
    <property type="evidence" value="ECO:0007669"/>
    <property type="project" value="UniProtKB-KW"/>
</dbReference>
<comment type="pathway">
    <text evidence="3 17 18">Cell wall biogenesis; peptidoglycan biosynthesis.</text>
</comment>
<keyword evidence="12 17" id="KW-0573">Peptidoglycan synthesis</keyword>
<dbReference type="GO" id="GO:0009252">
    <property type="term" value="P:peptidoglycan biosynthetic process"/>
    <property type="evidence" value="ECO:0007669"/>
    <property type="project" value="UniProtKB-UniRule"/>
</dbReference>